<dbReference type="Gene3D" id="3.30.200.20">
    <property type="entry name" value="Phosphorylase Kinase, domain 1"/>
    <property type="match status" value="1"/>
</dbReference>
<dbReference type="EC" id="2.7.11.1" evidence="1"/>
<name>A0ABD6EYD6_9BILA</name>
<dbReference type="Proteomes" id="UP001608902">
    <property type="component" value="Unassembled WGS sequence"/>
</dbReference>
<evidence type="ECO:0000256" key="4">
    <source>
        <dbReference type="ARBA" id="ARBA00022741"/>
    </source>
</evidence>
<feature type="non-terminal residue" evidence="9">
    <location>
        <position position="77"/>
    </location>
</feature>
<comment type="caution">
    <text evidence="9">The sequence shown here is derived from an EMBL/GenBank/DDBJ whole genome shotgun (WGS) entry which is preliminary data.</text>
</comment>
<accession>A0ABD6EYD6</accession>
<evidence type="ECO:0000256" key="6">
    <source>
        <dbReference type="ARBA" id="ARBA00022840"/>
    </source>
</evidence>
<evidence type="ECO:0000313" key="9">
    <source>
        <dbReference type="EMBL" id="MFH4984936.1"/>
    </source>
</evidence>
<keyword evidence="10" id="KW-1185">Reference proteome</keyword>
<comment type="catalytic activity">
    <reaction evidence="8">
        <text>L-seryl-[protein] + ATP = O-phospho-L-seryl-[protein] + ADP + H(+)</text>
        <dbReference type="Rhea" id="RHEA:17989"/>
        <dbReference type="Rhea" id="RHEA-COMP:9863"/>
        <dbReference type="Rhea" id="RHEA-COMP:11604"/>
        <dbReference type="ChEBI" id="CHEBI:15378"/>
        <dbReference type="ChEBI" id="CHEBI:29999"/>
        <dbReference type="ChEBI" id="CHEBI:30616"/>
        <dbReference type="ChEBI" id="CHEBI:83421"/>
        <dbReference type="ChEBI" id="CHEBI:456216"/>
        <dbReference type="EC" id="2.7.11.1"/>
    </reaction>
</comment>
<dbReference type="PANTHER" id="PTHR22967:SF57">
    <property type="entry name" value="AUXILIN, ISOFORM A-RELATED"/>
    <property type="match status" value="1"/>
</dbReference>
<evidence type="ECO:0000256" key="8">
    <source>
        <dbReference type="ARBA" id="ARBA00048679"/>
    </source>
</evidence>
<organism evidence="9 10">
    <name type="scientific">Gnathostoma spinigerum</name>
    <dbReference type="NCBI Taxonomy" id="75299"/>
    <lineage>
        <taxon>Eukaryota</taxon>
        <taxon>Metazoa</taxon>
        <taxon>Ecdysozoa</taxon>
        <taxon>Nematoda</taxon>
        <taxon>Chromadorea</taxon>
        <taxon>Rhabditida</taxon>
        <taxon>Spirurina</taxon>
        <taxon>Gnathostomatomorpha</taxon>
        <taxon>Gnathostomatoidea</taxon>
        <taxon>Gnathostomatidae</taxon>
        <taxon>Gnathostoma</taxon>
    </lineage>
</organism>
<sequence length="77" mass="8269">MSELFRSAMSYLSQVAPASSSSVSKADHPLVGSVVQVGGLRLRIRSLIAEGGFALVFSAQDSRGNWYALKRQLAADR</sequence>
<evidence type="ECO:0000256" key="7">
    <source>
        <dbReference type="ARBA" id="ARBA00047899"/>
    </source>
</evidence>
<evidence type="ECO:0000256" key="3">
    <source>
        <dbReference type="ARBA" id="ARBA00022679"/>
    </source>
</evidence>
<dbReference type="EMBL" id="JBGFUD010023900">
    <property type="protein sequence ID" value="MFH4984936.1"/>
    <property type="molecule type" value="Genomic_DNA"/>
</dbReference>
<keyword evidence="4" id="KW-0547">Nucleotide-binding</keyword>
<keyword evidence="6" id="KW-0067">ATP-binding</keyword>
<keyword evidence="3" id="KW-0808">Transferase</keyword>
<protein>
    <recommendedName>
        <fullName evidence="1">non-specific serine/threonine protein kinase</fullName>
        <ecNumber evidence="1">2.7.11.1</ecNumber>
    </recommendedName>
</protein>
<comment type="catalytic activity">
    <reaction evidence="7">
        <text>L-threonyl-[protein] + ATP = O-phospho-L-threonyl-[protein] + ADP + H(+)</text>
        <dbReference type="Rhea" id="RHEA:46608"/>
        <dbReference type="Rhea" id="RHEA-COMP:11060"/>
        <dbReference type="Rhea" id="RHEA-COMP:11605"/>
        <dbReference type="ChEBI" id="CHEBI:15378"/>
        <dbReference type="ChEBI" id="CHEBI:30013"/>
        <dbReference type="ChEBI" id="CHEBI:30616"/>
        <dbReference type="ChEBI" id="CHEBI:61977"/>
        <dbReference type="ChEBI" id="CHEBI:456216"/>
        <dbReference type="EC" id="2.7.11.1"/>
    </reaction>
</comment>
<evidence type="ECO:0000256" key="1">
    <source>
        <dbReference type="ARBA" id="ARBA00012513"/>
    </source>
</evidence>
<dbReference type="PANTHER" id="PTHR22967">
    <property type="entry name" value="SERINE/THREONINE PROTEIN KINASE"/>
    <property type="match status" value="1"/>
</dbReference>
<dbReference type="GO" id="GO:0004674">
    <property type="term" value="F:protein serine/threonine kinase activity"/>
    <property type="evidence" value="ECO:0007669"/>
    <property type="project" value="UniProtKB-KW"/>
</dbReference>
<reference evidence="9 10" key="1">
    <citation type="submission" date="2024-08" db="EMBL/GenBank/DDBJ databases">
        <title>Gnathostoma spinigerum genome.</title>
        <authorList>
            <person name="Gonzalez-Bertolin B."/>
            <person name="Monzon S."/>
            <person name="Zaballos A."/>
            <person name="Jimenez P."/>
            <person name="Dekumyoy P."/>
            <person name="Varona S."/>
            <person name="Cuesta I."/>
            <person name="Sumanam S."/>
            <person name="Adisakwattana P."/>
            <person name="Gasser R.B."/>
            <person name="Hernandez-Gonzalez A."/>
            <person name="Young N.D."/>
            <person name="Perteguer M.J."/>
        </authorList>
    </citation>
    <scope>NUCLEOTIDE SEQUENCE [LARGE SCALE GENOMIC DNA]</scope>
    <source>
        <strain evidence="9">AL3</strain>
        <tissue evidence="9">Liver</tissue>
    </source>
</reference>
<evidence type="ECO:0000313" key="10">
    <source>
        <dbReference type="Proteomes" id="UP001608902"/>
    </source>
</evidence>
<keyword evidence="2" id="KW-0723">Serine/threonine-protein kinase</keyword>
<dbReference type="GO" id="GO:0005524">
    <property type="term" value="F:ATP binding"/>
    <property type="evidence" value="ECO:0007669"/>
    <property type="project" value="UniProtKB-KW"/>
</dbReference>
<evidence type="ECO:0000256" key="5">
    <source>
        <dbReference type="ARBA" id="ARBA00022777"/>
    </source>
</evidence>
<gene>
    <name evidence="9" type="ORF">AB6A40_011645</name>
</gene>
<keyword evidence="5" id="KW-0418">Kinase</keyword>
<proteinExistence type="predicted"/>
<evidence type="ECO:0000256" key="2">
    <source>
        <dbReference type="ARBA" id="ARBA00022527"/>
    </source>
</evidence>
<dbReference type="AlphaFoldDB" id="A0ABD6EYD6"/>